<dbReference type="Pfam" id="PF01433">
    <property type="entry name" value="Peptidase_M1"/>
    <property type="match status" value="1"/>
</dbReference>
<evidence type="ECO:0000259" key="9">
    <source>
        <dbReference type="Pfam" id="PF17900"/>
    </source>
</evidence>
<dbReference type="AlphaFoldDB" id="A0A9W4U0J3"/>
<dbReference type="InterPro" id="IPR042097">
    <property type="entry name" value="Aminopeptidase_N-like_N_sf"/>
</dbReference>
<dbReference type="InterPro" id="IPR014782">
    <property type="entry name" value="Peptidase_M1_dom"/>
</dbReference>
<accession>A0A9W4U0J3</accession>
<dbReference type="SUPFAM" id="SSF55486">
    <property type="entry name" value="Metalloproteases ('zincins'), catalytic domain"/>
    <property type="match status" value="1"/>
</dbReference>
<keyword evidence="7" id="KW-0482">Metalloprotease</keyword>
<dbReference type="PANTHER" id="PTHR11533:SF299">
    <property type="entry name" value="AMINOPEPTIDASE"/>
    <property type="match status" value="1"/>
</dbReference>
<dbReference type="InterPro" id="IPR045357">
    <property type="entry name" value="Aminopeptidase_N-like_N"/>
</dbReference>
<dbReference type="GO" id="GO:0043171">
    <property type="term" value="P:peptide catabolic process"/>
    <property type="evidence" value="ECO:0007669"/>
    <property type="project" value="TreeGrafter"/>
</dbReference>
<dbReference type="GO" id="GO:0008270">
    <property type="term" value="F:zinc ion binding"/>
    <property type="evidence" value="ECO:0007669"/>
    <property type="project" value="InterPro"/>
</dbReference>
<feature type="domain" description="Peptidase M1 membrane alanine aminopeptidase" evidence="8">
    <location>
        <begin position="150"/>
        <end position="363"/>
    </location>
</feature>
<protein>
    <submittedName>
        <fullName evidence="10">Uncharacterized protein</fullName>
    </submittedName>
</protein>
<dbReference type="SUPFAM" id="SSF63737">
    <property type="entry name" value="Leukotriene A4 hydrolase N-terminal domain"/>
    <property type="match status" value="1"/>
</dbReference>
<dbReference type="GO" id="GO:0006508">
    <property type="term" value="P:proteolysis"/>
    <property type="evidence" value="ECO:0007669"/>
    <property type="project" value="UniProtKB-KW"/>
</dbReference>
<evidence type="ECO:0000256" key="2">
    <source>
        <dbReference type="ARBA" id="ARBA00010136"/>
    </source>
</evidence>
<dbReference type="Pfam" id="PF17900">
    <property type="entry name" value="Peptidase_M1_N"/>
    <property type="match status" value="1"/>
</dbReference>
<proteinExistence type="inferred from homology"/>
<dbReference type="PRINTS" id="PR00756">
    <property type="entry name" value="ALADIPTASE"/>
</dbReference>
<dbReference type="EMBL" id="CANTUO010000007">
    <property type="protein sequence ID" value="CAI5760615.1"/>
    <property type="molecule type" value="Genomic_DNA"/>
</dbReference>
<keyword evidence="5" id="KW-0378">Hydrolase</keyword>
<dbReference type="GO" id="GO:0042277">
    <property type="term" value="F:peptide binding"/>
    <property type="evidence" value="ECO:0007669"/>
    <property type="project" value="TreeGrafter"/>
</dbReference>
<dbReference type="PANTHER" id="PTHR11533">
    <property type="entry name" value="PROTEASE M1 ZINC METALLOPROTEASE"/>
    <property type="match status" value="1"/>
</dbReference>
<evidence type="ECO:0000256" key="7">
    <source>
        <dbReference type="ARBA" id="ARBA00023049"/>
    </source>
</evidence>
<evidence type="ECO:0000256" key="4">
    <source>
        <dbReference type="ARBA" id="ARBA00022723"/>
    </source>
</evidence>
<feature type="domain" description="Aminopeptidase N-like N-terminal" evidence="9">
    <location>
        <begin position="10"/>
        <end position="94"/>
    </location>
</feature>
<dbReference type="GO" id="GO:0005737">
    <property type="term" value="C:cytoplasm"/>
    <property type="evidence" value="ECO:0007669"/>
    <property type="project" value="TreeGrafter"/>
</dbReference>
<keyword evidence="6" id="KW-0862">Zinc</keyword>
<evidence type="ECO:0000256" key="6">
    <source>
        <dbReference type="ARBA" id="ARBA00022833"/>
    </source>
</evidence>
<dbReference type="Gene3D" id="1.10.390.10">
    <property type="entry name" value="Neutral Protease Domain 2"/>
    <property type="match status" value="1"/>
</dbReference>
<dbReference type="Gene3D" id="2.60.40.1910">
    <property type="match status" value="1"/>
</dbReference>
<keyword evidence="11" id="KW-1185">Reference proteome</keyword>
<evidence type="ECO:0000256" key="5">
    <source>
        <dbReference type="ARBA" id="ARBA00022801"/>
    </source>
</evidence>
<dbReference type="Gene3D" id="2.60.40.1730">
    <property type="entry name" value="tricorn interacting facor f3 domain"/>
    <property type="match status" value="1"/>
</dbReference>
<dbReference type="InterPro" id="IPR050344">
    <property type="entry name" value="Peptidase_M1_aminopeptidases"/>
</dbReference>
<dbReference type="GO" id="GO:0070006">
    <property type="term" value="F:metalloaminopeptidase activity"/>
    <property type="evidence" value="ECO:0007669"/>
    <property type="project" value="TreeGrafter"/>
</dbReference>
<keyword evidence="3" id="KW-0645">Protease</keyword>
<evidence type="ECO:0000313" key="10">
    <source>
        <dbReference type="EMBL" id="CAI5760615.1"/>
    </source>
</evidence>
<sequence>MGKINTIKTFQDSTVGLFKTNYLNNLSGSANNYIVATQFQPNFADLVFPIIEDLNHKFKINLDIITDKKFKVLTNGDLTHEEEIESELKLFRFTFPKLIHSSILSFVIGDLKYISSQKMINNTMDSIRVYTMIDETANARLCLKYIEDYLPKLEDVFGSYPLNHLYFTGLPFLNDGASENWGSINVIQNNLLLNENEATESEKSQLKELVIHELVHQWVGNWMNFDNWDTLWFNESFASFVTRNIILDTKVDFEKFMEKDCFYNEDTKKFDVDSINKYKDGLSIGPNSAVADIFHPDAYEKGMIILQMINSIFEIEKGKNGFIKAFKNLVLDNSKDKSISFDKIWSILNDEVDFDLIDFVNSWCNANGYPIISVSKDSNGKVVVEQELYLEDSNAETITEVGKTFQVPLFIKTKEGVEYKLMTEKQLKLNLDYQYLVNLNADHIPFHLKI</sequence>
<gene>
    <name evidence="10" type="ORF">CANVERA_P5124</name>
</gene>
<dbReference type="InterPro" id="IPR027268">
    <property type="entry name" value="Peptidase_M4/M1_CTD_sf"/>
</dbReference>
<dbReference type="GO" id="GO:0016020">
    <property type="term" value="C:membrane"/>
    <property type="evidence" value="ECO:0007669"/>
    <property type="project" value="TreeGrafter"/>
</dbReference>
<evidence type="ECO:0000259" key="8">
    <source>
        <dbReference type="Pfam" id="PF01433"/>
    </source>
</evidence>
<evidence type="ECO:0000256" key="1">
    <source>
        <dbReference type="ARBA" id="ARBA00001947"/>
    </source>
</evidence>
<evidence type="ECO:0000256" key="3">
    <source>
        <dbReference type="ARBA" id="ARBA00022670"/>
    </source>
</evidence>
<keyword evidence="4" id="KW-0479">Metal-binding</keyword>
<comment type="cofactor">
    <cofactor evidence="1">
        <name>Zn(2+)</name>
        <dbReference type="ChEBI" id="CHEBI:29105"/>
    </cofactor>
</comment>
<dbReference type="OrthoDB" id="10031169at2759"/>
<dbReference type="Proteomes" id="UP001152885">
    <property type="component" value="Unassembled WGS sequence"/>
</dbReference>
<comment type="similarity">
    <text evidence="2">Belongs to the peptidase M1 family.</text>
</comment>
<organism evidence="10 11">
    <name type="scientific">Candida verbasci</name>
    <dbReference type="NCBI Taxonomy" id="1227364"/>
    <lineage>
        <taxon>Eukaryota</taxon>
        <taxon>Fungi</taxon>
        <taxon>Dikarya</taxon>
        <taxon>Ascomycota</taxon>
        <taxon>Saccharomycotina</taxon>
        <taxon>Pichiomycetes</taxon>
        <taxon>Debaryomycetaceae</taxon>
        <taxon>Candida/Lodderomyces clade</taxon>
        <taxon>Candida</taxon>
    </lineage>
</organism>
<evidence type="ECO:0000313" key="11">
    <source>
        <dbReference type="Proteomes" id="UP001152885"/>
    </source>
</evidence>
<comment type="caution">
    <text evidence="10">The sequence shown here is derived from an EMBL/GenBank/DDBJ whole genome shotgun (WGS) entry which is preliminary data.</text>
</comment>
<name>A0A9W4U0J3_9ASCO</name>
<reference evidence="10" key="1">
    <citation type="submission" date="2022-12" db="EMBL/GenBank/DDBJ databases">
        <authorList>
            <person name="Brejova B."/>
        </authorList>
    </citation>
    <scope>NUCLEOTIDE SEQUENCE</scope>
</reference>
<dbReference type="InterPro" id="IPR001930">
    <property type="entry name" value="Peptidase_M1"/>
</dbReference>